<dbReference type="RefSeq" id="WP_048095942.1">
    <property type="nucleotide sequence ID" value="NZ_CP011267.1"/>
</dbReference>
<evidence type="ECO:0000313" key="2">
    <source>
        <dbReference type="EMBL" id="AKG91136.1"/>
    </source>
</evidence>
<dbReference type="GeneID" id="24804144"/>
<evidence type="ECO:0000313" key="3">
    <source>
        <dbReference type="Proteomes" id="UP000034723"/>
    </source>
</evidence>
<feature type="transmembrane region" description="Helical" evidence="1">
    <location>
        <begin position="184"/>
        <end position="204"/>
    </location>
</feature>
<keyword evidence="1" id="KW-0472">Membrane</keyword>
<dbReference type="InParanoid" id="A0A0F7DBI2"/>
<keyword evidence="1" id="KW-1133">Transmembrane helix</keyword>
<sequence>MDFRSIIPKMHGATSIWLAAMVLSLPELSPLEFLASLSVFFAVAAGHNVIFKGKADRWDYLVLSVASALISFTALQNPVIFLYSIPLLLSVAFRKDFRKYVIFSSLLTTIPASYISSEVAFLLFVSFSFAGVLLADSFIYSDRRTGVVGIVQYALISFLTAKVMVVMTSLLILPFLVKMRLKTLGLYLLFCVLAYSLSLLLIIYHV</sequence>
<feature type="transmembrane region" description="Helical" evidence="1">
    <location>
        <begin position="121"/>
        <end position="141"/>
    </location>
</feature>
<accession>A0A0F7DBI2</accession>
<dbReference type="Proteomes" id="UP000034723">
    <property type="component" value="Chromosome"/>
</dbReference>
<dbReference type="EMBL" id="CP011267">
    <property type="protein sequence ID" value="AKG91136.1"/>
    <property type="molecule type" value="Genomic_DNA"/>
</dbReference>
<dbReference type="AlphaFoldDB" id="A0A0F7DBI2"/>
<dbReference type="STRING" id="113653.GAH_01576"/>
<feature type="transmembrane region" description="Helical" evidence="1">
    <location>
        <begin position="153"/>
        <end position="177"/>
    </location>
</feature>
<keyword evidence="3" id="KW-1185">Reference proteome</keyword>
<dbReference type="KEGG" id="gah:GAH_01576"/>
<organism evidence="2 3">
    <name type="scientific">Geoglobus ahangari</name>
    <dbReference type="NCBI Taxonomy" id="113653"/>
    <lineage>
        <taxon>Archaea</taxon>
        <taxon>Methanobacteriati</taxon>
        <taxon>Methanobacteriota</taxon>
        <taxon>Archaeoglobi</taxon>
        <taxon>Archaeoglobales</taxon>
        <taxon>Archaeoglobaceae</taxon>
        <taxon>Geoglobus</taxon>
    </lineage>
</organism>
<keyword evidence="1" id="KW-0812">Transmembrane</keyword>
<name>A0A0F7DBI2_9EURY</name>
<reference evidence="2 3" key="1">
    <citation type="submission" date="2015-04" db="EMBL/GenBank/DDBJ databases">
        <title>The complete genome sequence of the hyperthermophilic, obligate iron-reducing archaeon Geoglobus ahangari strain 234T.</title>
        <authorList>
            <person name="Manzella M.P."/>
            <person name="Holmes D.E."/>
            <person name="Rocheleau J.M."/>
            <person name="Chung A."/>
            <person name="Reguera G."/>
            <person name="Kashefi K."/>
        </authorList>
    </citation>
    <scope>NUCLEOTIDE SEQUENCE [LARGE SCALE GENOMIC DNA]</scope>
    <source>
        <strain evidence="2 3">234</strain>
    </source>
</reference>
<dbReference type="HOGENOM" id="CLU_1329417_0_0_2"/>
<evidence type="ECO:0000256" key="1">
    <source>
        <dbReference type="SAM" id="Phobius"/>
    </source>
</evidence>
<protein>
    <submittedName>
        <fullName evidence="2">Uncharacterized protein</fullName>
    </submittedName>
</protein>
<gene>
    <name evidence="2" type="ORF">GAH_01576</name>
</gene>
<feature type="transmembrane region" description="Helical" evidence="1">
    <location>
        <begin position="34"/>
        <end position="51"/>
    </location>
</feature>
<feature type="transmembrane region" description="Helical" evidence="1">
    <location>
        <begin position="60"/>
        <end position="85"/>
    </location>
</feature>
<proteinExistence type="predicted"/>